<dbReference type="SUPFAM" id="SSF144091">
    <property type="entry name" value="Rhomboid-like"/>
    <property type="match status" value="1"/>
</dbReference>
<dbReference type="OrthoDB" id="9813074at2"/>
<evidence type="ECO:0000256" key="8">
    <source>
        <dbReference type="SAM" id="Phobius"/>
    </source>
</evidence>
<evidence type="ECO:0000256" key="2">
    <source>
        <dbReference type="ARBA" id="ARBA00009045"/>
    </source>
</evidence>
<dbReference type="GO" id="GO:0004252">
    <property type="term" value="F:serine-type endopeptidase activity"/>
    <property type="evidence" value="ECO:0007669"/>
    <property type="project" value="InterPro"/>
</dbReference>
<keyword evidence="6 8" id="KW-0472">Membrane</keyword>
<dbReference type="EC" id="3.4.21.105" evidence="10"/>
<dbReference type="Gene3D" id="1.20.1540.10">
    <property type="entry name" value="Rhomboid-like"/>
    <property type="match status" value="1"/>
</dbReference>
<name>A0A517XVT6_9BACT</name>
<keyword evidence="4 10" id="KW-0378">Hydrolase</keyword>
<feature type="domain" description="Peptidase S54 rhomboid" evidence="9">
    <location>
        <begin position="64"/>
        <end position="204"/>
    </location>
</feature>
<evidence type="ECO:0000256" key="5">
    <source>
        <dbReference type="ARBA" id="ARBA00022989"/>
    </source>
</evidence>
<feature type="transmembrane region" description="Helical" evidence="8">
    <location>
        <begin position="185"/>
        <end position="206"/>
    </location>
</feature>
<feature type="transmembrane region" description="Helical" evidence="8">
    <location>
        <begin position="131"/>
        <end position="153"/>
    </location>
</feature>
<keyword evidence="11" id="KW-1185">Reference proteome</keyword>
<evidence type="ECO:0000256" key="7">
    <source>
        <dbReference type="SAM" id="MobiDB-lite"/>
    </source>
</evidence>
<reference evidence="10 11" key="1">
    <citation type="submission" date="2019-02" db="EMBL/GenBank/DDBJ databases">
        <title>Deep-cultivation of Planctomycetes and their phenomic and genomic characterization uncovers novel biology.</title>
        <authorList>
            <person name="Wiegand S."/>
            <person name="Jogler M."/>
            <person name="Boedeker C."/>
            <person name="Pinto D."/>
            <person name="Vollmers J."/>
            <person name="Rivas-Marin E."/>
            <person name="Kohn T."/>
            <person name="Peeters S.H."/>
            <person name="Heuer A."/>
            <person name="Rast P."/>
            <person name="Oberbeckmann S."/>
            <person name="Bunk B."/>
            <person name="Jeske O."/>
            <person name="Meyerdierks A."/>
            <person name="Storesund J.E."/>
            <person name="Kallscheuer N."/>
            <person name="Luecker S."/>
            <person name="Lage O.M."/>
            <person name="Pohl T."/>
            <person name="Merkel B.J."/>
            <person name="Hornburger P."/>
            <person name="Mueller R.-W."/>
            <person name="Bruemmer F."/>
            <person name="Labrenz M."/>
            <person name="Spormann A.M."/>
            <person name="Op den Camp H."/>
            <person name="Overmann J."/>
            <person name="Amann R."/>
            <person name="Jetten M.S.M."/>
            <person name="Mascher T."/>
            <person name="Medema M.H."/>
            <person name="Devos D.P."/>
            <person name="Kaster A.-K."/>
            <person name="Ovreas L."/>
            <person name="Rohde M."/>
            <person name="Galperin M.Y."/>
            <person name="Jogler C."/>
        </authorList>
    </citation>
    <scope>NUCLEOTIDE SEQUENCE [LARGE SCALE GENOMIC DNA]</scope>
    <source>
        <strain evidence="10 11">ETA_A1</strain>
    </source>
</reference>
<feature type="transmembrane region" description="Helical" evidence="8">
    <location>
        <begin position="74"/>
        <end position="95"/>
    </location>
</feature>
<dbReference type="AlphaFoldDB" id="A0A517XVT6"/>
<keyword evidence="5 8" id="KW-1133">Transmembrane helix</keyword>
<dbReference type="RefSeq" id="WP_145240660.1">
    <property type="nucleotide sequence ID" value="NZ_CP036273.1"/>
</dbReference>
<dbReference type="KEGG" id="uli:ETAA1_35670"/>
<gene>
    <name evidence="10" type="primary">gluP_2</name>
    <name evidence="10" type="ORF">ETAA1_35670</name>
</gene>
<dbReference type="InterPro" id="IPR022764">
    <property type="entry name" value="Peptidase_S54_rhomboid_dom"/>
</dbReference>
<feature type="region of interest" description="Disordered" evidence="7">
    <location>
        <begin position="222"/>
        <end position="261"/>
    </location>
</feature>
<dbReference type="Proteomes" id="UP000319576">
    <property type="component" value="Chromosome"/>
</dbReference>
<dbReference type="Pfam" id="PF01694">
    <property type="entry name" value="Rhomboid"/>
    <property type="match status" value="1"/>
</dbReference>
<dbReference type="PANTHER" id="PTHR43731">
    <property type="entry name" value="RHOMBOID PROTEASE"/>
    <property type="match status" value="1"/>
</dbReference>
<feature type="transmembrane region" description="Helical" evidence="8">
    <location>
        <begin position="107"/>
        <end position="125"/>
    </location>
</feature>
<evidence type="ECO:0000313" key="10">
    <source>
        <dbReference type="EMBL" id="QDU21597.1"/>
    </source>
</evidence>
<dbReference type="GO" id="GO:0006508">
    <property type="term" value="P:proteolysis"/>
    <property type="evidence" value="ECO:0007669"/>
    <property type="project" value="UniProtKB-KW"/>
</dbReference>
<keyword evidence="3 8" id="KW-0812">Transmembrane</keyword>
<organism evidence="10 11">
    <name type="scientific">Urbifossiella limnaea</name>
    <dbReference type="NCBI Taxonomy" id="2528023"/>
    <lineage>
        <taxon>Bacteria</taxon>
        <taxon>Pseudomonadati</taxon>
        <taxon>Planctomycetota</taxon>
        <taxon>Planctomycetia</taxon>
        <taxon>Gemmatales</taxon>
        <taxon>Gemmataceae</taxon>
        <taxon>Urbifossiella</taxon>
    </lineage>
</organism>
<dbReference type="InterPro" id="IPR050925">
    <property type="entry name" value="Rhomboid_protease_S54"/>
</dbReference>
<dbReference type="PANTHER" id="PTHR43731:SF14">
    <property type="entry name" value="PRESENILIN-ASSOCIATED RHOMBOID-LIKE PROTEIN, MITOCHONDRIAL"/>
    <property type="match status" value="1"/>
</dbReference>
<evidence type="ECO:0000259" key="9">
    <source>
        <dbReference type="Pfam" id="PF01694"/>
    </source>
</evidence>
<accession>A0A517XVT6</accession>
<comment type="similarity">
    <text evidence="2">Belongs to the peptidase S54 family.</text>
</comment>
<dbReference type="EMBL" id="CP036273">
    <property type="protein sequence ID" value="QDU21597.1"/>
    <property type="molecule type" value="Genomic_DNA"/>
</dbReference>
<evidence type="ECO:0000313" key="11">
    <source>
        <dbReference type="Proteomes" id="UP000319576"/>
    </source>
</evidence>
<dbReference type="InterPro" id="IPR035952">
    <property type="entry name" value="Rhomboid-like_sf"/>
</dbReference>
<dbReference type="GO" id="GO:0016020">
    <property type="term" value="C:membrane"/>
    <property type="evidence" value="ECO:0007669"/>
    <property type="project" value="UniProtKB-SubCell"/>
</dbReference>
<evidence type="ECO:0000256" key="3">
    <source>
        <dbReference type="ARBA" id="ARBA00022692"/>
    </source>
</evidence>
<evidence type="ECO:0000256" key="6">
    <source>
        <dbReference type="ARBA" id="ARBA00023136"/>
    </source>
</evidence>
<comment type="subcellular location">
    <subcellularLocation>
        <location evidence="1">Membrane</location>
        <topology evidence="1">Multi-pass membrane protein</topology>
    </subcellularLocation>
</comment>
<protein>
    <submittedName>
        <fullName evidence="10">Rhomboid protease GluP</fullName>
        <ecNumber evidence="10">3.4.21.105</ecNumber>
    </submittedName>
</protein>
<keyword evidence="10" id="KW-0645">Protease</keyword>
<evidence type="ECO:0000256" key="4">
    <source>
        <dbReference type="ARBA" id="ARBA00022801"/>
    </source>
</evidence>
<feature type="compositionally biased region" description="Acidic residues" evidence="7">
    <location>
        <begin position="238"/>
        <end position="248"/>
    </location>
</feature>
<feature type="transmembrane region" description="Helical" evidence="8">
    <location>
        <begin position="160"/>
        <end position="179"/>
    </location>
</feature>
<sequence>MGIYDREYYRDDTRGWSGWGSRGTTPWLVGITVAVWVGQLATRHADWGGLTEWGAYSAGHVLRGEVWRLVTPTFLHFPNGLLHIIFSMLVLYWVGRQLEERYGSREFLAFYLIAGFLSYLTLFLAELAGVMAPTAVIGSNAAVDAAFVVFAFLYPHQRILLFFVLPVPVWGAAVGFVLLNAVGAAAGAGFPFVALAGAGYGALYYLGGVRLTGVFSSVPSPNWGRSRSQPRLRVVPPDEPDDNPEADEPPPPPPERMDDRVDRLLEKVSLHGQESLTAEERELLFRAGEHYKKRRR</sequence>
<proteinExistence type="inferred from homology"/>
<evidence type="ECO:0000256" key="1">
    <source>
        <dbReference type="ARBA" id="ARBA00004141"/>
    </source>
</evidence>